<dbReference type="Pfam" id="PF26571">
    <property type="entry name" value="VldE"/>
    <property type="match status" value="1"/>
</dbReference>
<dbReference type="InterPro" id="IPR058593">
    <property type="entry name" value="ARB_07466-like_C"/>
</dbReference>
<name>A0ABN3HJP3_9ACTN</name>
<keyword evidence="6" id="KW-1185">Reference proteome</keyword>
<feature type="region of interest" description="Disordered" evidence="2">
    <location>
        <begin position="193"/>
        <end position="221"/>
    </location>
</feature>
<evidence type="ECO:0000313" key="5">
    <source>
        <dbReference type="EMBL" id="GAA2382153.1"/>
    </source>
</evidence>
<evidence type="ECO:0000256" key="2">
    <source>
        <dbReference type="SAM" id="MobiDB-lite"/>
    </source>
</evidence>
<protein>
    <recommendedName>
        <fullName evidence="4">ARB-07466-like C-terminal domain-containing protein</fullName>
    </recommendedName>
</protein>
<comment type="caution">
    <text evidence="5">The sequence shown here is derived from an EMBL/GenBank/DDBJ whole genome shotgun (WGS) entry which is preliminary data.</text>
</comment>
<gene>
    <name evidence="5" type="ORF">GCM10010170_090270</name>
</gene>
<proteinExistence type="predicted"/>
<keyword evidence="3" id="KW-0732">Signal</keyword>
<organism evidence="5 6">
    <name type="scientific">Dactylosporangium salmoneum</name>
    <dbReference type="NCBI Taxonomy" id="53361"/>
    <lineage>
        <taxon>Bacteria</taxon>
        <taxon>Bacillati</taxon>
        <taxon>Actinomycetota</taxon>
        <taxon>Actinomycetes</taxon>
        <taxon>Micromonosporales</taxon>
        <taxon>Micromonosporaceae</taxon>
        <taxon>Dactylosporangium</taxon>
    </lineage>
</organism>
<feature type="domain" description="ARB-07466-like C-terminal" evidence="4">
    <location>
        <begin position="224"/>
        <end position="335"/>
    </location>
</feature>
<dbReference type="Proteomes" id="UP001501444">
    <property type="component" value="Unassembled WGS sequence"/>
</dbReference>
<evidence type="ECO:0000259" key="4">
    <source>
        <dbReference type="Pfam" id="PF26571"/>
    </source>
</evidence>
<feature type="coiled-coil region" evidence="1">
    <location>
        <begin position="35"/>
        <end position="62"/>
    </location>
</feature>
<evidence type="ECO:0000313" key="6">
    <source>
        <dbReference type="Proteomes" id="UP001501444"/>
    </source>
</evidence>
<evidence type="ECO:0000256" key="1">
    <source>
        <dbReference type="SAM" id="Coils"/>
    </source>
</evidence>
<sequence>MPRFPWIVAVLCALAIVLTPAAAVASPSSPSEGGTAELTEKLDAANRAYIDAQNTLAASRQRQAELAAQQADLEPRYLRLLADTTRVSVIAYQMGGGLRDASTLLDSRSPGVFADRVSLLELVARHQGEKLKEQADLRARLEATKAGIDAEVTRQQQQVEVMSQQKAAVEAALLDAQNQEAMRALDVATTTSAKAPGIAAEPAPRRPDGSWPPETCSAQDPTTAGCLTPRTLHALQQVEKAGFKHYVSCWRQPPEPYEHPKGRACDFAADAAGFGGIAEGASKEYGTQLAVWLVRNAERLGIMYVIWYRQVWTQAAGWHPYSGGKGDPGSDHTNHVHMSIY</sequence>
<dbReference type="EMBL" id="BAAARV010000091">
    <property type="protein sequence ID" value="GAA2382153.1"/>
    <property type="molecule type" value="Genomic_DNA"/>
</dbReference>
<accession>A0ABN3HJP3</accession>
<feature type="chain" id="PRO_5045862315" description="ARB-07466-like C-terminal domain-containing protein" evidence="3">
    <location>
        <begin position="26"/>
        <end position="341"/>
    </location>
</feature>
<evidence type="ECO:0000256" key="3">
    <source>
        <dbReference type="SAM" id="SignalP"/>
    </source>
</evidence>
<feature type="signal peptide" evidence="3">
    <location>
        <begin position="1"/>
        <end position="25"/>
    </location>
</feature>
<reference evidence="5 6" key="1">
    <citation type="journal article" date="2019" name="Int. J. Syst. Evol. Microbiol.">
        <title>The Global Catalogue of Microorganisms (GCM) 10K type strain sequencing project: providing services to taxonomists for standard genome sequencing and annotation.</title>
        <authorList>
            <consortium name="The Broad Institute Genomics Platform"/>
            <consortium name="The Broad Institute Genome Sequencing Center for Infectious Disease"/>
            <person name="Wu L."/>
            <person name="Ma J."/>
        </authorList>
    </citation>
    <scope>NUCLEOTIDE SEQUENCE [LARGE SCALE GENOMIC DNA]</scope>
    <source>
        <strain evidence="5 6">JCM 3272</strain>
    </source>
</reference>
<keyword evidence="1" id="KW-0175">Coiled coil</keyword>
<dbReference type="RefSeq" id="WP_344618846.1">
    <property type="nucleotide sequence ID" value="NZ_BAAARV010000091.1"/>
</dbReference>
<dbReference type="Gene3D" id="6.10.250.3150">
    <property type="match status" value="1"/>
</dbReference>